<evidence type="ECO:0008006" key="10">
    <source>
        <dbReference type="Google" id="ProtNLM"/>
    </source>
</evidence>
<sequence length="392" mass="44389">MTPYPTPLRAVLAATLLILLSIPAAADYEHVDKPAKDDPMAVHHYRLDNGLDVFLTVNDQEPRFYAEIVVRAGSKHDPEVSTGMAHYLEHMLFKGTDELGTLDAAAEKVHLDSIAALYERHWHTTDAGERSAIYALIQEQGQLAAQHAVPGELDKVYSAMGASGLNAHTGEEETVYKVNLPSNRLEQWARVESERFADPVFRLFQTELETVYEEKNRTIDNKDRLIRYAVNRQLWKVHPYGQRTTIGTVEHLKNPSLRRMYEYFQTWYVPNNMAVIISGDIDIGATIDLIDTHFGAWEKTKLPDLPKWKEKRLVGAEAVEVVYPGEEYVLLAFRTQPSTHKNTEALQLVDMILDNATAGLINLNLNQQQRVRRAGSWTTSHNNSNDLGAQYL</sequence>
<dbReference type="InterPro" id="IPR007863">
    <property type="entry name" value="Peptidase_M16_C"/>
</dbReference>
<dbReference type="Pfam" id="PF05193">
    <property type="entry name" value="Peptidase_M16_C"/>
    <property type="match status" value="1"/>
</dbReference>
<dbReference type="PROSITE" id="PS00143">
    <property type="entry name" value="INSULINASE"/>
    <property type="match status" value="1"/>
</dbReference>
<evidence type="ECO:0000256" key="5">
    <source>
        <dbReference type="ARBA" id="ARBA00022833"/>
    </source>
</evidence>
<dbReference type="SUPFAM" id="SSF63411">
    <property type="entry name" value="LuxS/MPP-like metallohydrolase"/>
    <property type="match status" value="1"/>
</dbReference>
<dbReference type="PANTHER" id="PTHR43690">
    <property type="entry name" value="NARDILYSIN"/>
    <property type="match status" value="1"/>
</dbReference>
<feature type="domain" description="Peptidase M16 N-terminal" evidence="7">
    <location>
        <begin position="55"/>
        <end position="98"/>
    </location>
</feature>
<evidence type="ECO:0000256" key="4">
    <source>
        <dbReference type="ARBA" id="ARBA00022801"/>
    </source>
</evidence>
<organism evidence="9">
    <name type="scientific">marine metagenome</name>
    <dbReference type="NCBI Taxonomy" id="408172"/>
    <lineage>
        <taxon>unclassified sequences</taxon>
        <taxon>metagenomes</taxon>
        <taxon>ecological metagenomes</taxon>
    </lineage>
</organism>
<dbReference type="EMBL" id="UINC01079095">
    <property type="protein sequence ID" value="SVC20773.1"/>
    <property type="molecule type" value="Genomic_DNA"/>
</dbReference>
<accession>A0A382KB75</accession>
<dbReference type="Gene3D" id="3.30.830.10">
    <property type="entry name" value="Metalloenzyme, LuxS/M16 peptidase-like"/>
    <property type="match status" value="1"/>
</dbReference>
<name>A0A382KB75_9ZZZZ</name>
<keyword evidence="6" id="KW-0482">Metalloprotease</keyword>
<keyword evidence="2" id="KW-0645">Protease</keyword>
<evidence type="ECO:0000259" key="8">
    <source>
        <dbReference type="Pfam" id="PF05193"/>
    </source>
</evidence>
<reference evidence="9" key="1">
    <citation type="submission" date="2018-05" db="EMBL/GenBank/DDBJ databases">
        <authorList>
            <person name="Lanie J.A."/>
            <person name="Ng W.-L."/>
            <person name="Kazmierczak K.M."/>
            <person name="Andrzejewski T.M."/>
            <person name="Davidsen T.M."/>
            <person name="Wayne K.J."/>
            <person name="Tettelin H."/>
            <person name="Glass J.I."/>
            <person name="Rusch D."/>
            <person name="Podicherti R."/>
            <person name="Tsui H.-C.T."/>
            <person name="Winkler M.E."/>
        </authorList>
    </citation>
    <scope>NUCLEOTIDE SEQUENCE</scope>
</reference>
<keyword evidence="4" id="KW-0378">Hydrolase</keyword>
<keyword evidence="5" id="KW-0862">Zinc</keyword>
<dbReference type="GO" id="GO:0046872">
    <property type="term" value="F:metal ion binding"/>
    <property type="evidence" value="ECO:0007669"/>
    <property type="project" value="UniProtKB-KW"/>
</dbReference>
<comment type="similarity">
    <text evidence="1">Belongs to the peptidase M16 family.</text>
</comment>
<dbReference type="GO" id="GO:0004222">
    <property type="term" value="F:metalloendopeptidase activity"/>
    <property type="evidence" value="ECO:0007669"/>
    <property type="project" value="InterPro"/>
</dbReference>
<evidence type="ECO:0000256" key="6">
    <source>
        <dbReference type="ARBA" id="ARBA00023049"/>
    </source>
</evidence>
<dbReference type="InterPro" id="IPR011249">
    <property type="entry name" value="Metalloenz_LuxS/M16"/>
</dbReference>
<evidence type="ECO:0000256" key="1">
    <source>
        <dbReference type="ARBA" id="ARBA00007261"/>
    </source>
</evidence>
<dbReference type="AlphaFoldDB" id="A0A382KB75"/>
<proteinExistence type="inferred from homology"/>
<evidence type="ECO:0000259" key="7">
    <source>
        <dbReference type="Pfam" id="PF00675"/>
    </source>
</evidence>
<evidence type="ECO:0000256" key="2">
    <source>
        <dbReference type="ARBA" id="ARBA00022670"/>
    </source>
</evidence>
<gene>
    <name evidence="9" type="ORF">METZ01_LOCUS273627</name>
</gene>
<dbReference type="GO" id="GO:0006508">
    <property type="term" value="P:proteolysis"/>
    <property type="evidence" value="ECO:0007669"/>
    <property type="project" value="UniProtKB-KW"/>
</dbReference>
<dbReference type="InterPro" id="IPR050626">
    <property type="entry name" value="Peptidase_M16"/>
</dbReference>
<evidence type="ECO:0000256" key="3">
    <source>
        <dbReference type="ARBA" id="ARBA00022723"/>
    </source>
</evidence>
<dbReference type="InterPro" id="IPR011765">
    <property type="entry name" value="Pept_M16_N"/>
</dbReference>
<dbReference type="Pfam" id="PF00675">
    <property type="entry name" value="Peptidase_M16"/>
    <property type="match status" value="1"/>
</dbReference>
<protein>
    <recommendedName>
        <fullName evidence="10">Peptidase M16 N-terminal domain-containing protein</fullName>
    </recommendedName>
</protein>
<evidence type="ECO:0000313" key="9">
    <source>
        <dbReference type="EMBL" id="SVC20773.1"/>
    </source>
</evidence>
<keyword evidence="3" id="KW-0479">Metal-binding</keyword>
<dbReference type="InterPro" id="IPR001431">
    <property type="entry name" value="Pept_M16_Zn_BS"/>
</dbReference>
<feature type="domain" description="Peptidase M16 C-terminal" evidence="8">
    <location>
        <begin position="259"/>
        <end position="387"/>
    </location>
</feature>
<feature type="non-terminal residue" evidence="9">
    <location>
        <position position="392"/>
    </location>
</feature>
<dbReference type="PANTHER" id="PTHR43690:SF17">
    <property type="entry name" value="PROTEIN YHJJ"/>
    <property type="match status" value="1"/>
</dbReference>